<evidence type="ECO:0000256" key="2">
    <source>
        <dbReference type="SAM" id="SignalP"/>
    </source>
</evidence>
<evidence type="ECO:0000256" key="1">
    <source>
        <dbReference type="SAM" id="MobiDB-lite"/>
    </source>
</evidence>
<sequence>MTTSSRSFAAALGLAALALTAGCAGQTPGAGSTPPASTSVSTPGASSSAPAGSATPGASPSASPDDDSASPSAPGSGSPSPSGSASPSASPSGSASSPLLRAAESALVAVPGGRVSSIESERGGQSWEVHVLTEDGAERQLRLSGDGSEVTSDTAENTDDDDRTENQVLYGAEVDHVAAAEAVLAEEPGGVISELELDEDDDGALTWEAGVETGAERRDVTVDAASGEVLDNDLDD</sequence>
<dbReference type="Pfam" id="PF03413">
    <property type="entry name" value="PepSY"/>
    <property type="match status" value="1"/>
</dbReference>
<dbReference type="Proteomes" id="UP000198546">
    <property type="component" value="Chromosome i"/>
</dbReference>
<accession>A0A1G7AR53</accession>
<evidence type="ECO:0000313" key="5">
    <source>
        <dbReference type="Proteomes" id="UP000198546"/>
    </source>
</evidence>
<feature type="region of interest" description="Disordered" evidence="1">
    <location>
        <begin position="138"/>
        <end position="163"/>
    </location>
</feature>
<dbReference type="EMBL" id="LT629688">
    <property type="protein sequence ID" value="SDE17271.1"/>
    <property type="molecule type" value="Genomic_DNA"/>
</dbReference>
<keyword evidence="2" id="KW-0732">Signal</keyword>
<dbReference type="InterPro" id="IPR025711">
    <property type="entry name" value="PepSY"/>
</dbReference>
<reference evidence="4 5" key="1">
    <citation type="submission" date="2016-10" db="EMBL/GenBank/DDBJ databases">
        <authorList>
            <person name="de Groot N.N."/>
        </authorList>
    </citation>
    <scope>NUCLEOTIDE SEQUENCE [LARGE SCALE GENOMIC DNA]</scope>
    <source>
        <strain evidence="4 5">MON 2.2</strain>
    </source>
</reference>
<name>A0A1G7AR53_9ACTN</name>
<gene>
    <name evidence="4" type="ORF">SAMN04489747_2703</name>
</gene>
<feature type="domain" description="PepSY" evidence="3">
    <location>
        <begin position="179"/>
        <end position="231"/>
    </location>
</feature>
<dbReference type="RefSeq" id="WP_090594270.1">
    <property type="nucleotide sequence ID" value="NZ_LT629688.1"/>
</dbReference>
<keyword evidence="5" id="KW-1185">Reference proteome</keyword>
<dbReference type="Gene3D" id="3.10.450.40">
    <property type="match status" value="1"/>
</dbReference>
<feature type="region of interest" description="Disordered" evidence="1">
    <location>
        <begin position="23"/>
        <end position="99"/>
    </location>
</feature>
<evidence type="ECO:0000259" key="3">
    <source>
        <dbReference type="Pfam" id="PF03413"/>
    </source>
</evidence>
<feature type="chain" id="PRO_5038828446" evidence="2">
    <location>
        <begin position="22"/>
        <end position="236"/>
    </location>
</feature>
<organism evidence="4 5">
    <name type="scientific">Auraticoccus monumenti</name>
    <dbReference type="NCBI Taxonomy" id="675864"/>
    <lineage>
        <taxon>Bacteria</taxon>
        <taxon>Bacillati</taxon>
        <taxon>Actinomycetota</taxon>
        <taxon>Actinomycetes</taxon>
        <taxon>Propionibacteriales</taxon>
        <taxon>Propionibacteriaceae</taxon>
        <taxon>Auraticoccus</taxon>
    </lineage>
</organism>
<protein>
    <submittedName>
        <fullName evidence="4">Peptidase propeptide and YPEB domain-containing protein</fullName>
    </submittedName>
</protein>
<proteinExistence type="predicted"/>
<dbReference type="Gene3D" id="3.30.505.20">
    <property type="match status" value="1"/>
</dbReference>
<feature type="signal peptide" evidence="2">
    <location>
        <begin position="1"/>
        <end position="21"/>
    </location>
</feature>
<dbReference type="OrthoDB" id="4555336at2"/>
<evidence type="ECO:0000313" key="4">
    <source>
        <dbReference type="EMBL" id="SDE17271.1"/>
    </source>
</evidence>
<dbReference type="STRING" id="675864.SAMN04489747_2703"/>
<dbReference type="AlphaFoldDB" id="A0A1G7AR53"/>
<dbReference type="PROSITE" id="PS51257">
    <property type="entry name" value="PROKAR_LIPOPROTEIN"/>
    <property type="match status" value="1"/>
</dbReference>
<feature type="compositionally biased region" description="Low complexity" evidence="1">
    <location>
        <begin position="23"/>
        <end position="98"/>
    </location>
</feature>